<gene>
    <name evidence="1" type="ORF">H9Q72_002545</name>
</gene>
<reference evidence="1" key="1">
    <citation type="journal article" date="2020" name="bioRxiv">
        <title>Historical genomics reveals the evolutionary mechanisms behind multiple outbreaks of the host-specific coffee wilt pathogen Fusarium xylarioides.</title>
        <authorList>
            <person name="Peck D."/>
            <person name="Nowell R.W."/>
            <person name="Flood J."/>
            <person name="Ryan M.J."/>
            <person name="Barraclough T.G."/>
        </authorList>
    </citation>
    <scope>NUCLEOTIDE SEQUENCE</scope>
    <source>
        <strain evidence="1">IMI 127659i</strain>
    </source>
</reference>
<evidence type="ECO:0000313" key="2">
    <source>
        <dbReference type="Proteomes" id="UP000750502"/>
    </source>
</evidence>
<comment type="caution">
    <text evidence="1">The sequence shown here is derived from an EMBL/GenBank/DDBJ whole genome shotgun (WGS) entry which is preliminary data.</text>
</comment>
<dbReference type="EMBL" id="JADFTT010000053">
    <property type="protein sequence ID" value="KAG5770638.1"/>
    <property type="molecule type" value="Genomic_DNA"/>
</dbReference>
<reference evidence="1" key="2">
    <citation type="submission" date="2020-10" db="EMBL/GenBank/DDBJ databases">
        <authorList>
            <person name="Peck L.D."/>
            <person name="Nowell R.W."/>
            <person name="Flood J."/>
            <person name="Ryan M.J."/>
            <person name="Barraclough T.G."/>
        </authorList>
    </citation>
    <scope>NUCLEOTIDE SEQUENCE</scope>
    <source>
        <strain evidence="1">IMI 127659i</strain>
    </source>
</reference>
<name>A0A9P7HZQ8_9HYPO</name>
<dbReference type="InterPro" id="IPR027417">
    <property type="entry name" value="P-loop_NTPase"/>
</dbReference>
<dbReference type="Gene3D" id="3.40.50.300">
    <property type="entry name" value="P-loop containing nucleotide triphosphate hydrolases"/>
    <property type="match status" value="1"/>
</dbReference>
<evidence type="ECO:0000313" key="1">
    <source>
        <dbReference type="EMBL" id="KAG5770638.1"/>
    </source>
</evidence>
<sequence>MSWKSPSLLGDPGAGKKTLIACLIYMCGLGLSQLEELERKGIRSGDIVPFFEERGQPLCFHAPSGLFKVEKIQTPGVAIWVVDGSDPLTWATSAQKLAAMLSSGELQPRERLIIAINKMDSVSWSEKTFKDVVHVFSVLNLNERTFVIPVSASKGQNVLPDSKEPSWAAGLSSQRFGGSVVALGGSLTSLLG</sequence>
<keyword evidence="2" id="KW-1185">Reference proteome</keyword>
<accession>A0A9P7HZQ8</accession>
<dbReference type="Proteomes" id="UP000750502">
    <property type="component" value="Unassembled WGS sequence"/>
</dbReference>
<dbReference type="OrthoDB" id="3524701at2759"/>
<dbReference type="SUPFAM" id="SSF52540">
    <property type="entry name" value="P-loop containing nucleoside triphosphate hydrolases"/>
    <property type="match status" value="1"/>
</dbReference>
<dbReference type="AlphaFoldDB" id="A0A9P7HZQ8"/>
<protein>
    <submittedName>
        <fullName evidence="1">Uncharacterized protein</fullName>
    </submittedName>
</protein>
<organism evidence="1 2">
    <name type="scientific">Fusarium xylarioides</name>
    <dbReference type="NCBI Taxonomy" id="221167"/>
    <lineage>
        <taxon>Eukaryota</taxon>
        <taxon>Fungi</taxon>
        <taxon>Dikarya</taxon>
        <taxon>Ascomycota</taxon>
        <taxon>Pezizomycotina</taxon>
        <taxon>Sordariomycetes</taxon>
        <taxon>Hypocreomycetidae</taxon>
        <taxon>Hypocreales</taxon>
        <taxon>Nectriaceae</taxon>
        <taxon>Fusarium</taxon>
        <taxon>Fusarium fujikuroi species complex</taxon>
    </lineage>
</organism>
<proteinExistence type="predicted"/>